<keyword evidence="4 6" id="KW-0472">Membrane</keyword>
<feature type="transmembrane region" description="Helical" evidence="6">
    <location>
        <begin position="20"/>
        <end position="36"/>
    </location>
</feature>
<dbReference type="KEGG" id="spri:SPRI_0326"/>
<accession>A0A0M4DM52</accession>
<feature type="transmembrane region" description="Helical" evidence="6">
    <location>
        <begin position="42"/>
        <end position="59"/>
    </location>
</feature>
<comment type="subcellular location">
    <subcellularLocation>
        <location evidence="1">Membrane</location>
        <topology evidence="1">Multi-pass membrane protein</topology>
    </subcellularLocation>
</comment>
<evidence type="ECO:0000256" key="2">
    <source>
        <dbReference type="ARBA" id="ARBA00022692"/>
    </source>
</evidence>
<dbReference type="AlphaFoldDB" id="A0A0M4DM52"/>
<protein>
    <submittedName>
        <fullName evidence="8">Fusaric acid resistamce protein</fullName>
    </submittedName>
</protein>
<reference evidence="8 9" key="1">
    <citation type="submission" date="2015-08" db="EMBL/GenBank/DDBJ databases">
        <title>Genome sequence of the pristinamycin over-producing bacterium Streptomyces pristinaespiralis HCCB10218.</title>
        <authorList>
            <person name="Tian J."/>
            <person name="Yang J."/>
            <person name="Li L."/>
            <person name="Ruan L."/>
            <person name="Wei W."/>
            <person name="Zheng G."/>
            <person name="Wei Z."/>
            <person name="Yang S."/>
            <person name="Ge M."/>
            <person name="Jiang W."/>
            <person name="Lu Y."/>
        </authorList>
    </citation>
    <scope>NUCLEOTIDE SEQUENCE [LARGE SCALE GENOMIC DNA]</scope>
    <source>
        <strain evidence="8 9">HCCB 10218</strain>
    </source>
</reference>
<evidence type="ECO:0000313" key="8">
    <source>
        <dbReference type="EMBL" id="ALC18632.1"/>
    </source>
</evidence>
<evidence type="ECO:0000313" key="9">
    <source>
        <dbReference type="Proteomes" id="UP000060513"/>
    </source>
</evidence>
<sequence>MAERRSAQRRTQAVRRAVRVTLAASAGFYPLVYGLHQPEMALYALFAPVALGVLSPVPGSGRQRAAVILGSLPAGLCLVTLGTALAGSTAAATAGMVAVGFALCFAAVAGPRVGGAAPGLQLFYILACFPPYAPETLWQRLAGLTLGAVLLAFCERLVLPAAPSPSYRSRLADAEATAAAASAAAAHGPAPPDTAAALRASSPGLRPSRLPPAERPAGPWRTDRALAQAGAATRRLLEQLARLTETPAPTSPRSSATPSHDTAPSPASDPSSAGLLRLVASVCAATAASLRSGCPAGDPDALHHAMRDFQDTRIRRSAARKAPDLSELRHQAAVLAVAGSADIARTAVMVAVSGRRTPPIEPRELFWYADAPALRLWFRRLAGNTTLGSVMFQNAARTAIGLGAARLVAGSLDLTHGFWVLLAVLTLGRTTAGETWTAVRSALAGTLVGALAAGVLLYGVGHEPHAYAGLLAPAMLAAFSLGPLLGVAWAQGLFTLVVATAFAQLAPASWQLAEARIVDVLAGSVIGLACGLLAWPAGARREVRRSMAALLRATAPLAPATVGAVLSDRPATVPRAATWHSLHRLRLAEAAYAQSRSEPDDDPARTPTDWHSVLLTAQHVLIGAHQLPRYDRSGTGIPPAAADWARANADRLADATRQAADRCEGRATRPLSGPAGVRLPVCGPALPVLVDLEQWLDCLAEDLRRIHPRERQCVRAARA</sequence>
<feature type="transmembrane region" description="Helical" evidence="6">
    <location>
        <begin position="466"/>
        <end position="485"/>
    </location>
</feature>
<proteinExistence type="predicted"/>
<dbReference type="GO" id="GO:0016020">
    <property type="term" value="C:membrane"/>
    <property type="evidence" value="ECO:0007669"/>
    <property type="project" value="UniProtKB-SubCell"/>
</dbReference>
<dbReference type="Proteomes" id="UP000060513">
    <property type="component" value="Chromosome"/>
</dbReference>
<dbReference type="Pfam" id="PF13515">
    <property type="entry name" value="FUSC_2"/>
    <property type="match status" value="1"/>
</dbReference>
<evidence type="ECO:0000256" key="6">
    <source>
        <dbReference type="SAM" id="Phobius"/>
    </source>
</evidence>
<dbReference type="PATRIC" id="fig|38300.4.peg.344"/>
<evidence type="ECO:0000259" key="7">
    <source>
        <dbReference type="Pfam" id="PF13515"/>
    </source>
</evidence>
<name>A0A0M4DM52_STRPR</name>
<feature type="transmembrane region" description="Helical" evidence="6">
    <location>
        <begin position="66"/>
        <end position="85"/>
    </location>
</feature>
<evidence type="ECO:0000256" key="3">
    <source>
        <dbReference type="ARBA" id="ARBA00022989"/>
    </source>
</evidence>
<dbReference type="GeneID" id="97238583"/>
<feature type="transmembrane region" description="Helical" evidence="6">
    <location>
        <begin position="442"/>
        <end position="460"/>
    </location>
</feature>
<evidence type="ECO:0000256" key="5">
    <source>
        <dbReference type="SAM" id="MobiDB-lite"/>
    </source>
</evidence>
<evidence type="ECO:0000256" key="4">
    <source>
        <dbReference type="ARBA" id="ARBA00023136"/>
    </source>
</evidence>
<evidence type="ECO:0000256" key="1">
    <source>
        <dbReference type="ARBA" id="ARBA00004141"/>
    </source>
</evidence>
<dbReference type="RefSeq" id="WP_053556651.1">
    <property type="nucleotide sequence ID" value="NZ_CP011340.1"/>
</dbReference>
<feature type="region of interest" description="Disordered" evidence="5">
    <location>
        <begin position="244"/>
        <end position="271"/>
    </location>
</feature>
<dbReference type="InterPro" id="IPR049453">
    <property type="entry name" value="Memb_transporter_dom"/>
</dbReference>
<keyword evidence="3 6" id="KW-1133">Transmembrane helix</keyword>
<feature type="compositionally biased region" description="Low complexity" evidence="5">
    <location>
        <begin position="183"/>
        <end position="208"/>
    </location>
</feature>
<dbReference type="EMBL" id="CP011340">
    <property type="protein sequence ID" value="ALC18632.1"/>
    <property type="molecule type" value="Genomic_DNA"/>
</dbReference>
<keyword evidence="2 6" id="KW-0812">Transmembrane</keyword>
<organism evidence="8">
    <name type="scientific">Streptomyces pristinaespiralis</name>
    <dbReference type="NCBI Taxonomy" id="38300"/>
    <lineage>
        <taxon>Bacteria</taxon>
        <taxon>Bacillati</taxon>
        <taxon>Actinomycetota</taxon>
        <taxon>Actinomycetes</taxon>
        <taxon>Kitasatosporales</taxon>
        <taxon>Streptomycetaceae</taxon>
        <taxon>Streptomyces</taxon>
    </lineage>
</organism>
<feature type="transmembrane region" description="Helical" evidence="6">
    <location>
        <begin position="516"/>
        <end position="537"/>
    </location>
</feature>
<dbReference type="OrthoDB" id="4638444at2"/>
<feature type="region of interest" description="Disordered" evidence="5">
    <location>
        <begin position="183"/>
        <end position="222"/>
    </location>
</feature>
<feature type="transmembrane region" description="Helical" evidence="6">
    <location>
        <begin position="91"/>
        <end position="109"/>
    </location>
</feature>
<feature type="domain" description="Integral membrane bound transporter" evidence="7">
    <location>
        <begin position="407"/>
        <end position="530"/>
    </location>
</feature>
<dbReference type="STRING" id="38300.SPRI_0326"/>
<gene>
    <name evidence="8" type="ORF">SPRI_0326</name>
</gene>